<dbReference type="RefSeq" id="WP_011368606.1">
    <property type="nucleotide sequence ID" value="NC_007519.1"/>
</dbReference>
<dbReference type="InterPro" id="IPR014054">
    <property type="entry name" value="Phage_regulatory_Rha"/>
</dbReference>
<organism evidence="1 2">
    <name type="scientific">Oleidesulfovibrio alaskensis (strain ATCC BAA-1058 / DSM 17464 / G20)</name>
    <name type="common">Desulfovibrio alaskensis</name>
    <dbReference type="NCBI Taxonomy" id="207559"/>
    <lineage>
        <taxon>Bacteria</taxon>
        <taxon>Pseudomonadati</taxon>
        <taxon>Thermodesulfobacteriota</taxon>
        <taxon>Desulfovibrionia</taxon>
        <taxon>Desulfovibrionales</taxon>
        <taxon>Desulfovibrionaceae</taxon>
        <taxon>Oleidesulfovibrio</taxon>
    </lineage>
</organism>
<gene>
    <name evidence="1" type="ordered locus">Dde_2799</name>
</gene>
<protein>
    <submittedName>
        <fullName evidence="1">Phage regulatory protein, Rha family</fullName>
    </submittedName>
</protein>
<dbReference type="AlphaFoldDB" id="Q30XK1"/>
<proteinExistence type="predicted"/>
<dbReference type="KEGG" id="dde:Dde_2799"/>
<keyword evidence="2" id="KW-1185">Reference proteome</keyword>
<dbReference type="EMBL" id="CP000112">
    <property type="protein sequence ID" value="ABB39595.1"/>
    <property type="molecule type" value="Genomic_DNA"/>
</dbReference>
<accession>Q30XK1</accession>
<dbReference type="eggNOG" id="COG3646">
    <property type="taxonomic scope" value="Bacteria"/>
</dbReference>
<dbReference type="STRING" id="207559.Dde_2799"/>
<dbReference type="Proteomes" id="UP000002710">
    <property type="component" value="Chromosome"/>
</dbReference>
<sequence>MNTTTVTNSLVMLLDDKAMTTSLKVAEMFGKAHRHILRDIERLIERGVPNFEQTSYVHPQNGQEYRMFLMDRDGFSLLVMGFNGDKALAWKIKYIEAFNRMEAELMKRQENVLPDFTNPVEAARAWADQVEQKMALEAQTKALAPKAAVYEKAFADRCITIARFARTLRGVNSMKVKEDLMNAGYLYRRHSGAPYKVRSQYYIA</sequence>
<evidence type="ECO:0000313" key="2">
    <source>
        <dbReference type="Proteomes" id="UP000002710"/>
    </source>
</evidence>
<dbReference type="Pfam" id="PF09669">
    <property type="entry name" value="Phage_pRha"/>
    <property type="match status" value="1"/>
</dbReference>
<evidence type="ECO:0000313" key="1">
    <source>
        <dbReference type="EMBL" id="ABB39595.1"/>
    </source>
</evidence>
<name>Q30XK1_OLEA2</name>
<dbReference type="HOGENOM" id="CLU_1223227_0_0_7"/>
<dbReference type="NCBIfam" id="TIGR02681">
    <property type="entry name" value="phage_pRha"/>
    <property type="match status" value="1"/>
</dbReference>
<reference evidence="1 2" key="1">
    <citation type="journal article" date="2011" name="J. Bacteriol.">
        <title>Complete genome sequence and updated annotation of Desulfovibrio alaskensis G20.</title>
        <authorList>
            <person name="Hauser L.J."/>
            <person name="Land M.L."/>
            <person name="Brown S.D."/>
            <person name="Larimer F."/>
            <person name="Keller K.L."/>
            <person name="Rapp-Giles B.J."/>
            <person name="Price M.N."/>
            <person name="Lin M."/>
            <person name="Bruce D.C."/>
            <person name="Detter J.C."/>
            <person name="Tapia R."/>
            <person name="Han C.S."/>
            <person name="Goodwin L.A."/>
            <person name="Cheng J.F."/>
            <person name="Pitluck S."/>
            <person name="Copeland A."/>
            <person name="Lucas S."/>
            <person name="Nolan M."/>
            <person name="Lapidus A.L."/>
            <person name="Palumbo A.V."/>
            <person name="Wall J.D."/>
        </authorList>
    </citation>
    <scope>NUCLEOTIDE SEQUENCE [LARGE SCALE GENOMIC DNA]</scope>
    <source>
        <strain evidence="2">ATCC BAA 1058 / DSM 17464 / G20</strain>
    </source>
</reference>